<dbReference type="InterPro" id="IPR000219">
    <property type="entry name" value="DH_dom"/>
</dbReference>
<evidence type="ECO:0000313" key="4">
    <source>
        <dbReference type="EMBL" id="KAF5321807.1"/>
    </source>
</evidence>
<dbReference type="Proteomes" id="UP000567179">
    <property type="component" value="Unassembled WGS sequence"/>
</dbReference>
<feature type="region of interest" description="Disordered" evidence="2">
    <location>
        <begin position="1"/>
        <end position="40"/>
    </location>
</feature>
<feature type="compositionally biased region" description="Polar residues" evidence="2">
    <location>
        <begin position="28"/>
        <end position="38"/>
    </location>
</feature>
<dbReference type="GO" id="GO:0005085">
    <property type="term" value="F:guanyl-nucleotide exchange factor activity"/>
    <property type="evidence" value="ECO:0007669"/>
    <property type="project" value="InterPro"/>
</dbReference>
<feature type="region of interest" description="Disordered" evidence="2">
    <location>
        <begin position="1026"/>
        <end position="1067"/>
    </location>
</feature>
<organism evidence="4 5">
    <name type="scientific">Psilocybe cf. subviscida</name>
    <dbReference type="NCBI Taxonomy" id="2480587"/>
    <lineage>
        <taxon>Eukaryota</taxon>
        <taxon>Fungi</taxon>
        <taxon>Dikarya</taxon>
        <taxon>Basidiomycota</taxon>
        <taxon>Agaricomycotina</taxon>
        <taxon>Agaricomycetes</taxon>
        <taxon>Agaricomycetidae</taxon>
        <taxon>Agaricales</taxon>
        <taxon>Agaricineae</taxon>
        <taxon>Strophariaceae</taxon>
        <taxon>Psilocybe</taxon>
    </lineage>
</organism>
<evidence type="ECO:0000256" key="2">
    <source>
        <dbReference type="SAM" id="MobiDB-lite"/>
    </source>
</evidence>
<sequence>MPPRNLRSSKRTTVKVEDSGEEEEENSRVGSTVRTTEGATEEYLATIQGSLNKLVQQMKALRERNAGLEAELEAANTLAQDRSRRGGTSNDARTIRELEEQVRRLTADNIKQKQRIKKFEKQELEHELKELQPIAEDDDEDGLVVDVAAKMKKLLRRFADLMVAPTISTGDECADETVRCPECRKDTDREDVGIVHFTNEMWWDEMTKVAQAWGAIDRDRTEMETSEEEDEENMINDESTENSSSELSSDKGQGPAVETDDDERPSTPPRATRLNLRPSASPEKRKRNERLEELAARKRSRGKYKLPREVKGPLCVALCWADPRYRGAGPLSPHLSHNHIADWVAPLARQITAAKSLSPHNPSPPSPPPAERPLLLPPMALSSSPRKLVIPLASGDESRPRTSSLHASKTKRVFYAGVVVEGSENGRRIPDEIQDLVLSLGNAVVIPDESLELRPTTSNQLLNDIDAAAQRKRALQDPGALASVINELVTSERSYVRRLQILKNDYADPLRNFSRSKDTAIIPPYEAKTLFGNIDNLLPVNEAFLTDLEKMIGPNGAQVVGGVGDVCLRHFRELRGFEQYKQFYVKREDAQAIFEKEASKKSSRFSQYIDRIKYQTVENRNRIGLRELLMEPVQRIPRYTLLFRTMLKHMSPEDPQRQKLIEADDIASKIAQAETDEKTRRATIYSCLSAAMEGFPAELFSSERKYIDCIDVEDMVTDAPASSSSNGMMTLHATLFLFEDKLLVAKRMNADKSGYVLAGLDNVEKLAKSGLVPPKGRKHTLSYKGMMDITDVVATDIGGADLNLYLETPPMDVSDRWNGRPFRHFAVIHPPGPINMDPTRTESDKQRFLENLWHTQAVFRARAGQSVVLCSDEQEVENRGHRTTVAKTYYNVYQRTAYLQELKKNKVVVHIDKDRSASADPLPLGEDGDPPFVIIRIHLMDGGLCRYHIRSSDPNDEGEEEIVKTPRVSSRITQTINQFGLFEFKTGRNSMPTTPTARSKVAIFGLDALSRGLFNGRPGSVGDFFAGSINGHKRNRSRSTASRSSMYTQTTQTTTTTATADSMKFSHRSSASTLTAATSISSIEDDVTAFGARPSHSHSNSNGKQSMRTKSRGVSPSDSERGSVSRRSGSTSRPQSRNSAYGGVEGLSDYEDIGDDEYAELQNTQGVRTSDLQLAMQLELARQNSLQHGNNRMVPMQLEAPSQETIYEETSPFSQRNGDRRSIVCRSEYSTTSTVESPPATARPMSIHSTTDHGRPMSVHSTSERRPHGPRSPSPLPPPRGLHAQDSQDSSAWEDEEVVASSSSSKPPVTPGIRRSIRQPLFHANHDATPKGRPSGIPVATPIEPLSIKKKTSLRSSTMMNTSPTPVSRKAAPRGSPLSKSLNRVVSPRRVSPTFVRKSKLASSTGSGSTPSASLVRQSEELEYLRSLAVATKEDIESSRQTIKRIKTQTENLKSAAQNQGDDDRSRSNSPEKFPRSSTPQPVFQPPLVIDLSFLILQRFTKAAQERLEEMRNLIGRRQVEGVVARSRPRSGTLDTPTRNNALATPETNNFVRAVEGFIAQIEKDLTSAESNANTLGVELARYSERPTDHEVDFERVKQELASSRRAYELVKLLLEDCNAEKEIMYTLFIEAFNDELEQLYNDINFPNHEDALRAVSKDLESTMYQRQELRKENAKLRQKVAMADLRNQELVELLSKHGIPVPEEDYSDE</sequence>
<evidence type="ECO:0000256" key="1">
    <source>
        <dbReference type="SAM" id="Coils"/>
    </source>
</evidence>
<dbReference type="InterPro" id="IPR035899">
    <property type="entry name" value="DBL_dom_sf"/>
</dbReference>
<dbReference type="EMBL" id="JAACJJ010000028">
    <property type="protein sequence ID" value="KAF5321807.1"/>
    <property type="molecule type" value="Genomic_DNA"/>
</dbReference>
<feature type="region of interest" description="Disordered" evidence="2">
    <location>
        <begin position="1228"/>
        <end position="1416"/>
    </location>
</feature>
<feature type="compositionally biased region" description="Polar residues" evidence="2">
    <location>
        <begin position="1097"/>
        <end position="1116"/>
    </location>
</feature>
<comment type="caution">
    <text evidence="4">The sequence shown here is derived from an EMBL/GenBank/DDBJ whole genome shotgun (WGS) entry which is preliminary data.</text>
</comment>
<name>A0A8H5F342_9AGAR</name>
<dbReference type="Gene3D" id="1.20.900.10">
    <property type="entry name" value="Dbl homology (DH) domain"/>
    <property type="match status" value="1"/>
</dbReference>
<dbReference type="InterPro" id="IPR051092">
    <property type="entry name" value="FYVE_RhoGEF_PH"/>
</dbReference>
<proteinExistence type="predicted"/>
<feature type="region of interest" description="Disordered" evidence="2">
    <location>
        <begin position="1090"/>
        <end position="1150"/>
    </location>
</feature>
<feature type="domain" description="DH" evidence="3">
    <location>
        <begin position="480"/>
        <end position="677"/>
    </location>
</feature>
<feature type="coiled-coil region" evidence="1">
    <location>
        <begin position="44"/>
        <end position="122"/>
    </location>
</feature>
<dbReference type="Pfam" id="PF00621">
    <property type="entry name" value="RhoGEF"/>
    <property type="match status" value="1"/>
</dbReference>
<gene>
    <name evidence="4" type="ORF">D9619_000631</name>
</gene>
<feature type="compositionally biased region" description="Polar residues" evidence="2">
    <location>
        <begin position="1354"/>
        <end position="1366"/>
    </location>
</feature>
<feature type="compositionally biased region" description="Polar residues" evidence="2">
    <location>
        <begin position="1468"/>
        <end position="1482"/>
    </location>
</feature>
<keyword evidence="5" id="KW-1185">Reference proteome</keyword>
<evidence type="ECO:0000259" key="3">
    <source>
        <dbReference type="PROSITE" id="PS50010"/>
    </source>
</evidence>
<dbReference type="GO" id="GO:0005737">
    <property type="term" value="C:cytoplasm"/>
    <property type="evidence" value="ECO:0007669"/>
    <property type="project" value="TreeGrafter"/>
</dbReference>
<dbReference type="PANTHER" id="PTHR12673:SF270">
    <property type="entry name" value="FYVE-TYPE DOMAIN-CONTAINING PROTEIN"/>
    <property type="match status" value="1"/>
</dbReference>
<accession>A0A8H5F342</accession>
<feature type="compositionally biased region" description="Low complexity" evidence="2">
    <location>
        <begin position="1401"/>
        <end position="1415"/>
    </location>
</feature>
<feature type="region of interest" description="Disordered" evidence="2">
    <location>
        <begin position="215"/>
        <end position="301"/>
    </location>
</feature>
<feature type="compositionally biased region" description="Low complexity" evidence="2">
    <location>
        <begin position="1038"/>
        <end position="1060"/>
    </location>
</feature>
<keyword evidence="1" id="KW-0175">Coiled coil</keyword>
<feature type="compositionally biased region" description="Acidic residues" evidence="2">
    <location>
        <begin position="224"/>
        <end position="240"/>
    </location>
</feature>
<dbReference type="SUPFAM" id="SSF48065">
    <property type="entry name" value="DBL homology domain (DH-domain)"/>
    <property type="match status" value="1"/>
</dbReference>
<dbReference type="CDD" id="cd00160">
    <property type="entry name" value="RhoGEF"/>
    <property type="match status" value="1"/>
</dbReference>
<feature type="coiled-coil region" evidence="1">
    <location>
        <begin position="1660"/>
        <end position="1687"/>
    </location>
</feature>
<dbReference type="PROSITE" id="PS50010">
    <property type="entry name" value="DH_2"/>
    <property type="match status" value="1"/>
</dbReference>
<reference evidence="4 5" key="1">
    <citation type="journal article" date="2020" name="ISME J.">
        <title>Uncovering the hidden diversity of litter-decomposition mechanisms in mushroom-forming fungi.</title>
        <authorList>
            <person name="Floudas D."/>
            <person name="Bentzer J."/>
            <person name="Ahren D."/>
            <person name="Johansson T."/>
            <person name="Persson P."/>
            <person name="Tunlid A."/>
        </authorList>
    </citation>
    <scope>NUCLEOTIDE SEQUENCE [LARGE SCALE GENOMIC DNA]</scope>
    <source>
        <strain evidence="4 5">CBS 101986</strain>
    </source>
</reference>
<dbReference type="PANTHER" id="PTHR12673">
    <property type="entry name" value="FACIOGENITAL DYSPLASIA PROTEIN"/>
    <property type="match status" value="1"/>
</dbReference>
<dbReference type="SMART" id="SM00325">
    <property type="entry name" value="RhoGEF"/>
    <property type="match status" value="1"/>
</dbReference>
<feature type="region of interest" description="Disordered" evidence="2">
    <location>
        <begin position="1449"/>
        <end position="1482"/>
    </location>
</feature>
<dbReference type="OrthoDB" id="660555at2759"/>
<evidence type="ECO:0000313" key="5">
    <source>
        <dbReference type="Proteomes" id="UP000567179"/>
    </source>
</evidence>
<feature type="compositionally biased region" description="Polar residues" evidence="2">
    <location>
        <begin position="1449"/>
        <end position="1460"/>
    </location>
</feature>
<protein>
    <recommendedName>
        <fullName evidence="3">DH domain-containing protein</fullName>
    </recommendedName>
</protein>
<feature type="compositionally biased region" description="Pro residues" evidence="2">
    <location>
        <begin position="1270"/>
        <end position="1280"/>
    </location>
</feature>